<evidence type="ECO:0000259" key="4">
    <source>
        <dbReference type="PROSITE" id="PS01124"/>
    </source>
</evidence>
<dbReference type="Proteomes" id="UP000192342">
    <property type="component" value="Unassembled WGS sequence"/>
</dbReference>
<keyword evidence="6" id="KW-1185">Reference proteome</keyword>
<organism evidence="5 6">
    <name type="scientific">Oceanococcus atlanticus</name>
    <dbReference type="NCBI Taxonomy" id="1317117"/>
    <lineage>
        <taxon>Bacteria</taxon>
        <taxon>Pseudomonadati</taxon>
        <taxon>Pseudomonadota</taxon>
        <taxon>Gammaproteobacteria</taxon>
        <taxon>Chromatiales</taxon>
        <taxon>Oceanococcaceae</taxon>
        <taxon>Oceanococcus</taxon>
    </lineage>
</organism>
<keyword evidence="3" id="KW-0804">Transcription</keyword>
<dbReference type="EMBL" id="AQQV01000003">
    <property type="protein sequence ID" value="ORE85811.1"/>
    <property type="molecule type" value="Genomic_DNA"/>
</dbReference>
<evidence type="ECO:0000256" key="1">
    <source>
        <dbReference type="ARBA" id="ARBA00023015"/>
    </source>
</evidence>
<dbReference type="PANTHER" id="PTHR47894:SF1">
    <property type="entry name" value="HTH-TYPE TRANSCRIPTIONAL REGULATOR VQSM"/>
    <property type="match status" value="1"/>
</dbReference>
<dbReference type="InterPro" id="IPR032687">
    <property type="entry name" value="AraC-type_N"/>
</dbReference>
<keyword evidence="1" id="KW-0805">Transcription regulation</keyword>
<dbReference type="GO" id="GO:0000976">
    <property type="term" value="F:transcription cis-regulatory region binding"/>
    <property type="evidence" value="ECO:0007669"/>
    <property type="project" value="TreeGrafter"/>
</dbReference>
<dbReference type="InterPro" id="IPR009057">
    <property type="entry name" value="Homeodomain-like_sf"/>
</dbReference>
<protein>
    <submittedName>
        <fullName evidence="5">Transcriptional regulator</fullName>
    </submittedName>
</protein>
<evidence type="ECO:0000256" key="3">
    <source>
        <dbReference type="ARBA" id="ARBA00023163"/>
    </source>
</evidence>
<comment type="caution">
    <text evidence="5">The sequence shown here is derived from an EMBL/GenBank/DDBJ whole genome shotgun (WGS) entry which is preliminary data.</text>
</comment>
<dbReference type="Pfam" id="PF12625">
    <property type="entry name" value="Arabinose_bd"/>
    <property type="match status" value="1"/>
</dbReference>
<dbReference type="Pfam" id="PF12833">
    <property type="entry name" value="HTH_18"/>
    <property type="match status" value="1"/>
</dbReference>
<name>A0A1Y1SB19_9GAMM</name>
<dbReference type="AlphaFoldDB" id="A0A1Y1SB19"/>
<dbReference type="STRING" id="1317117.ATO7_10978"/>
<evidence type="ECO:0000256" key="2">
    <source>
        <dbReference type="ARBA" id="ARBA00023125"/>
    </source>
</evidence>
<dbReference type="Gene3D" id="1.10.10.60">
    <property type="entry name" value="Homeodomain-like"/>
    <property type="match status" value="1"/>
</dbReference>
<evidence type="ECO:0000313" key="5">
    <source>
        <dbReference type="EMBL" id="ORE85811.1"/>
    </source>
</evidence>
<reference evidence="5 6" key="1">
    <citation type="submission" date="2013-04" db="EMBL/GenBank/DDBJ databases">
        <title>Oceanococcus atlanticus 22II-S10r2 Genome Sequencing.</title>
        <authorList>
            <person name="Lai Q."/>
            <person name="Li G."/>
            <person name="Shao Z."/>
        </authorList>
    </citation>
    <scope>NUCLEOTIDE SEQUENCE [LARGE SCALE GENOMIC DNA]</scope>
    <source>
        <strain evidence="5 6">22II-S10r2</strain>
    </source>
</reference>
<proteinExistence type="predicted"/>
<accession>A0A1Y1SB19</accession>
<keyword evidence="2" id="KW-0238">DNA-binding</keyword>
<dbReference type="GO" id="GO:0003700">
    <property type="term" value="F:DNA-binding transcription factor activity"/>
    <property type="evidence" value="ECO:0007669"/>
    <property type="project" value="InterPro"/>
</dbReference>
<dbReference type="PROSITE" id="PS01124">
    <property type="entry name" value="HTH_ARAC_FAMILY_2"/>
    <property type="match status" value="1"/>
</dbReference>
<dbReference type="InterPro" id="IPR018060">
    <property type="entry name" value="HTH_AraC"/>
</dbReference>
<dbReference type="SUPFAM" id="SSF46689">
    <property type="entry name" value="Homeodomain-like"/>
    <property type="match status" value="1"/>
</dbReference>
<feature type="domain" description="HTH araC/xylS-type" evidence="4">
    <location>
        <begin position="243"/>
        <end position="340"/>
    </location>
</feature>
<evidence type="ECO:0000313" key="6">
    <source>
        <dbReference type="Proteomes" id="UP000192342"/>
    </source>
</evidence>
<dbReference type="GO" id="GO:0005829">
    <property type="term" value="C:cytosol"/>
    <property type="evidence" value="ECO:0007669"/>
    <property type="project" value="TreeGrafter"/>
</dbReference>
<sequence>MGGGGMASWDFDRQVTSMRLLVEFAQEQGMDVRRALAGTRLQAAQLNDPQAVVSAAQELRLIRNMVETLGDDTALGVALGQRYHFTAFGALGFAMISCQTLRDALDIGLRYFQLTFAFTRFVVEDGQDDTVVRLSDEELPLQLRRFIVERDLASFVTLQRDIFGAPQAIRALRFAYPAPRDQRAYADFFGVKPQFDQAETQVVLDRGLSLRRLPQANELARQAAEAQCRQMLQARGPRSGLAAEVREHIAAGLADGISMQRVAADLHMVPRTLRRRLAEQGTAYAELRDEVRQALAEAFLSGPQLSVEQIAARLGYAESTSFINAFRRWHGRSPHAWRLDAARRR</sequence>
<dbReference type="SMART" id="SM00342">
    <property type="entry name" value="HTH_ARAC"/>
    <property type="match status" value="1"/>
</dbReference>
<gene>
    <name evidence="5" type="ORF">ATO7_10978</name>
</gene>
<dbReference type="PANTHER" id="PTHR47894">
    <property type="entry name" value="HTH-TYPE TRANSCRIPTIONAL REGULATOR GADX"/>
    <property type="match status" value="1"/>
</dbReference>